<evidence type="ECO:0000313" key="2">
    <source>
        <dbReference type="Proteomes" id="UP001501353"/>
    </source>
</evidence>
<sequence length="68" mass="8093">MTTKLLNSFDVIEIMVAVAHDQNNSEPYRARYREALNSLVRLVRAEQMLEMQRDFNKLTQFSDTRSHY</sequence>
<comment type="caution">
    <text evidence="1">The sequence shown here is derived from an EMBL/GenBank/DDBJ whole genome shotgun (WGS) entry which is preliminary data.</text>
</comment>
<organism evidence="1 2">
    <name type="scientific">Actimicrobium antarcticum</name>
    <dbReference type="NCBI Taxonomy" id="1051899"/>
    <lineage>
        <taxon>Bacteria</taxon>
        <taxon>Pseudomonadati</taxon>
        <taxon>Pseudomonadota</taxon>
        <taxon>Betaproteobacteria</taxon>
        <taxon>Burkholderiales</taxon>
        <taxon>Oxalobacteraceae</taxon>
        <taxon>Actimicrobium</taxon>
    </lineage>
</organism>
<dbReference type="Proteomes" id="UP001501353">
    <property type="component" value="Unassembled WGS sequence"/>
</dbReference>
<proteinExistence type="predicted"/>
<protein>
    <submittedName>
        <fullName evidence="1">Uncharacterized protein</fullName>
    </submittedName>
</protein>
<gene>
    <name evidence="1" type="ORF">GCM10022212_37020</name>
</gene>
<name>A0ABP7U153_9BURK</name>
<evidence type="ECO:0000313" key="1">
    <source>
        <dbReference type="EMBL" id="GAA4034275.1"/>
    </source>
</evidence>
<keyword evidence="2" id="KW-1185">Reference proteome</keyword>
<reference evidence="2" key="1">
    <citation type="journal article" date="2019" name="Int. J. Syst. Evol. Microbiol.">
        <title>The Global Catalogue of Microorganisms (GCM) 10K type strain sequencing project: providing services to taxonomists for standard genome sequencing and annotation.</title>
        <authorList>
            <consortium name="The Broad Institute Genomics Platform"/>
            <consortium name="The Broad Institute Genome Sequencing Center for Infectious Disease"/>
            <person name="Wu L."/>
            <person name="Ma J."/>
        </authorList>
    </citation>
    <scope>NUCLEOTIDE SEQUENCE [LARGE SCALE GENOMIC DNA]</scope>
    <source>
        <strain evidence="2">JCM 16673</strain>
    </source>
</reference>
<dbReference type="RefSeq" id="WP_344765680.1">
    <property type="nucleotide sequence ID" value="NZ_BAAAZE010000016.1"/>
</dbReference>
<accession>A0ABP7U153</accession>
<dbReference type="EMBL" id="BAAAZE010000016">
    <property type="protein sequence ID" value="GAA4034275.1"/>
    <property type="molecule type" value="Genomic_DNA"/>
</dbReference>